<evidence type="ECO:0000313" key="3">
    <source>
        <dbReference type="Proteomes" id="UP001160142"/>
    </source>
</evidence>
<keyword evidence="1" id="KW-0472">Membrane</keyword>
<dbReference type="EMBL" id="JARXVQ010000001">
    <property type="protein sequence ID" value="MDH6182515.1"/>
    <property type="molecule type" value="Genomic_DNA"/>
</dbReference>
<dbReference type="Proteomes" id="UP001160142">
    <property type="component" value="Unassembled WGS sequence"/>
</dbReference>
<organism evidence="2 3">
    <name type="scientific">Antiquaquibacter oligotrophicus</name>
    <dbReference type="NCBI Taxonomy" id="2880260"/>
    <lineage>
        <taxon>Bacteria</taxon>
        <taxon>Bacillati</taxon>
        <taxon>Actinomycetota</taxon>
        <taxon>Actinomycetes</taxon>
        <taxon>Micrococcales</taxon>
        <taxon>Microbacteriaceae</taxon>
        <taxon>Antiquaquibacter</taxon>
    </lineage>
</organism>
<gene>
    <name evidence="2" type="ORF">M2152_002697</name>
</gene>
<accession>A0ABT6KRU1</accession>
<feature type="transmembrane region" description="Helical" evidence="1">
    <location>
        <begin position="52"/>
        <end position="77"/>
    </location>
</feature>
<sequence length="384" mass="39084">MMGCVSDSQPPVVPPVEPVPSVDAAPGSLVPQPVVAPAGPPAPPQPRSRRGLFIGLIVGGAALLLLILAGVIVSGVLAGQRTPEASVARLLQSVIDGDSAAALGELAGAPNGPDFLLADGVYEASSGGITDYRIIGSDRNFDTAIVRVEITQDGDTYTADLQTENTGRELVFFDSWRVAPESLPTVRIDYPRPADMSLAVNGVEIPSFTTGTVLGVPALPGTYTLDAVGGTENYGAESVTVSPRFGSAGDLDAELPVTLTEAGAASAQAAVNAHLDGCLAQATFTPGPACNFAISNTSGYPYTTITWTLNARPTVTFEAYTGNSGSSLSAGWPVVPGDDGSATLSASGSDASYEYTGSGTVNVFQTGVITFPDGTAVFTSPELD</sequence>
<keyword evidence="3" id="KW-1185">Reference proteome</keyword>
<proteinExistence type="predicted"/>
<protein>
    <submittedName>
        <fullName evidence="2">Uncharacterized protein</fullName>
    </submittedName>
</protein>
<evidence type="ECO:0000313" key="2">
    <source>
        <dbReference type="EMBL" id="MDH6182515.1"/>
    </source>
</evidence>
<reference evidence="2 3" key="1">
    <citation type="submission" date="2023-04" db="EMBL/GenBank/DDBJ databases">
        <title>Genome Encyclopedia of Bacteria and Archaea VI: Functional Genomics of Type Strains.</title>
        <authorList>
            <person name="Whitman W."/>
        </authorList>
    </citation>
    <scope>NUCLEOTIDE SEQUENCE [LARGE SCALE GENOMIC DNA]</scope>
    <source>
        <strain evidence="2 3">SG_E_30_P1</strain>
    </source>
</reference>
<name>A0ABT6KRU1_9MICO</name>
<comment type="caution">
    <text evidence="2">The sequence shown here is derived from an EMBL/GenBank/DDBJ whole genome shotgun (WGS) entry which is preliminary data.</text>
</comment>
<evidence type="ECO:0000256" key="1">
    <source>
        <dbReference type="SAM" id="Phobius"/>
    </source>
</evidence>
<keyword evidence="1" id="KW-1133">Transmembrane helix</keyword>
<keyword evidence="1" id="KW-0812">Transmembrane</keyword>